<dbReference type="Proteomes" id="UP000309676">
    <property type="component" value="Unassembled WGS sequence"/>
</dbReference>
<dbReference type="OrthoDB" id="9793390at2"/>
<proteinExistence type="inferred from homology"/>
<keyword evidence="4 6" id="KW-1133">Transmembrane helix</keyword>
<feature type="transmembrane region" description="Helical" evidence="6">
    <location>
        <begin position="286"/>
        <end position="319"/>
    </location>
</feature>
<dbReference type="Pfam" id="PF01594">
    <property type="entry name" value="AI-2E_transport"/>
    <property type="match status" value="1"/>
</dbReference>
<evidence type="ECO:0000313" key="7">
    <source>
        <dbReference type="EMBL" id="TLS53771.1"/>
    </source>
</evidence>
<evidence type="ECO:0000256" key="1">
    <source>
        <dbReference type="ARBA" id="ARBA00004141"/>
    </source>
</evidence>
<keyword evidence="3 6" id="KW-0812">Transmembrane</keyword>
<evidence type="ECO:0000256" key="4">
    <source>
        <dbReference type="ARBA" id="ARBA00022989"/>
    </source>
</evidence>
<feature type="transmembrane region" description="Helical" evidence="6">
    <location>
        <begin position="20"/>
        <end position="40"/>
    </location>
</feature>
<evidence type="ECO:0000313" key="8">
    <source>
        <dbReference type="Proteomes" id="UP000309676"/>
    </source>
</evidence>
<comment type="caution">
    <text evidence="7">The sequence shown here is derived from an EMBL/GenBank/DDBJ whole genome shotgun (WGS) entry which is preliminary data.</text>
</comment>
<evidence type="ECO:0000256" key="3">
    <source>
        <dbReference type="ARBA" id="ARBA00022692"/>
    </source>
</evidence>
<dbReference type="PANTHER" id="PTHR21716">
    <property type="entry name" value="TRANSMEMBRANE PROTEIN"/>
    <property type="match status" value="1"/>
</dbReference>
<feature type="transmembrane region" description="Helical" evidence="6">
    <location>
        <begin position="196"/>
        <end position="213"/>
    </location>
</feature>
<dbReference type="InterPro" id="IPR002549">
    <property type="entry name" value="AI-2E-like"/>
</dbReference>
<comment type="subcellular location">
    <subcellularLocation>
        <location evidence="1">Membrane</location>
        <topology evidence="1">Multi-pass membrane protein</topology>
    </subcellularLocation>
</comment>
<feature type="transmembrane region" description="Helical" evidence="6">
    <location>
        <begin position="219"/>
        <end position="247"/>
    </location>
</feature>
<dbReference type="EMBL" id="VCIW01000002">
    <property type="protein sequence ID" value="TLS53771.1"/>
    <property type="molecule type" value="Genomic_DNA"/>
</dbReference>
<dbReference type="PANTHER" id="PTHR21716:SF15">
    <property type="entry name" value="TRANSPORT PROTEIN YRRI-RELATED"/>
    <property type="match status" value="1"/>
</dbReference>
<dbReference type="GO" id="GO:0055085">
    <property type="term" value="P:transmembrane transport"/>
    <property type="evidence" value="ECO:0007669"/>
    <property type="project" value="TreeGrafter"/>
</dbReference>
<protein>
    <submittedName>
        <fullName evidence="7">AI-2E family transporter</fullName>
    </submittedName>
</protein>
<feature type="transmembrane region" description="Helical" evidence="6">
    <location>
        <begin position="254"/>
        <end position="274"/>
    </location>
</feature>
<dbReference type="GO" id="GO:0005886">
    <property type="term" value="C:plasma membrane"/>
    <property type="evidence" value="ECO:0007669"/>
    <property type="project" value="UniProtKB-SubCell"/>
</dbReference>
<evidence type="ECO:0000256" key="5">
    <source>
        <dbReference type="ARBA" id="ARBA00023136"/>
    </source>
</evidence>
<evidence type="ECO:0000256" key="2">
    <source>
        <dbReference type="ARBA" id="ARBA00009773"/>
    </source>
</evidence>
<evidence type="ECO:0000256" key="6">
    <source>
        <dbReference type="SAM" id="Phobius"/>
    </source>
</evidence>
<reference evidence="7 8" key="1">
    <citation type="submission" date="2019-05" db="EMBL/GenBank/DDBJ databases">
        <authorList>
            <person name="Narsing Rao M.P."/>
            <person name="Li W.J."/>
        </authorList>
    </citation>
    <scope>NUCLEOTIDE SEQUENCE [LARGE SCALE GENOMIC DNA]</scope>
    <source>
        <strain evidence="7 8">SYSU_K30003</strain>
    </source>
</reference>
<feature type="transmembrane region" description="Helical" evidence="6">
    <location>
        <begin position="134"/>
        <end position="155"/>
    </location>
</feature>
<keyword evidence="5 6" id="KW-0472">Membrane</keyword>
<accession>A0A5R9GDE9</accession>
<feature type="transmembrane region" description="Helical" evidence="6">
    <location>
        <begin position="52"/>
        <end position="74"/>
    </location>
</feature>
<gene>
    <name evidence="7" type="ORF">FE782_04800</name>
</gene>
<comment type="similarity">
    <text evidence="2">Belongs to the autoinducer-2 exporter (AI-2E) (TC 2.A.86) family.</text>
</comment>
<dbReference type="AlphaFoldDB" id="A0A5R9GDE9"/>
<organism evidence="7 8">
    <name type="scientific">Paenibacillus antri</name>
    <dbReference type="NCBI Taxonomy" id="2582848"/>
    <lineage>
        <taxon>Bacteria</taxon>
        <taxon>Bacillati</taxon>
        <taxon>Bacillota</taxon>
        <taxon>Bacilli</taxon>
        <taxon>Bacillales</taxon>
        <taxon>Paenibacillaceae</taxon>
        <taxon>Paenibacillus</taxon>
    </lineage>
</organism>
<name>A0A5R9GDE9_9BACL</name>
<sequence>MILLIGPAIAAVFGFLKTVLLPFVVALIVSYVLNPIVGALNRRKVPRTIAVLLIYAVFILSVTVVLMNVIPMFVKQLNELNEHLPEFTMRAQSMIVEMNRNDFLPEGVRMGINNALYEAEQQLAASIADVIGRLGATVGALFVAFVIPFLAFYMLKDFQLIEKTVLTFVPTNHKRRTIRLVTDIDKALGNYIRGQLIVCVIIGVLAYVGYWLIGVPYPLLLAALVALFNIIPYLGPFIGAAPAIVVASTVSLKMVMLVIVVNFACQLIESNIVSPQVVGRSLHMHPLLIIFALLVGGELGGVVGLILAVPTFAVGKVIYHHVRLYYKNRKPVT</sequence>
<keyword evidence="8" id="KW-1185">Reference proteome</keyword>